<dbReference type="OrthoDB" id="9802350at2"/>
<protein>
    <submittedName>
        <fullName evidence="1">Noncanonical pyrimidine nucleotidase, YjjG family</fullName>
    </submittedName>
</protein>
<gene>
    <name evidence="1" type="ORF">D0T11_07895</name>
</gene>
<evidence type="ECO:0000313" key="1">
    <source>
        <dbReference type="EMBL" id="RIY11409.1"/>
    </source>
</evidence>
<dbReference type="AlphaFoldDB" id="A0A418R1Z9"/>
<name>A0A418R1Z9_9BACT</name>
<dbReference type="Pfam" id="PF00702">
    <property type="entry name" value="Hydrolase"/>
    <property type="match status" value="1"/>
</dbReference>
<dbReference type="PRINTS" id="PR00413">
    <property type="entry name" value="HADHALOGNASE"/>
</dbReference>
<proteinExistence type="predicted"/>
<dbReference type="InterPro" id="IPR023198">
    <property type="entry name" value="PGP-like_dom2"/>
</dbReference>
<organism evidence="1 2">
    <name type="scientific">Hymenobacter rubripertinctus</name>
    <dbReference type="NCBI Taxonomy" id="2029981"/>
    <lineage>
        <taxon>Bacteria</taxon>
        <taxon>Pseudomonadati</taxon>
        <taxon>Bacteroidota</taxon>
        <taxon>Cytophagia</taxon>
        <taxon>Cytophagales</taxon>
        <taxon>Hymenobacteraceae</taxon>
        <taxon>Hymenobacter</taxon>
    </lineage>
</organism>
<dbReference type="Gene3D" id="3.40.50.1000">
    <property type="entry name" value="HAD superfamily/HAD-like"/>
    <property type="match status" value="1"/>
</dbReference>
<accession>A0A418R1Z9</accession>
<dbReference type="InterPro" id="IPR011951">
    <property type="entry name" value="HAD-SF_hydro_IA_YjjG/PynA"/>
</dbReference>
<sequence length="232" mass="27127">MKTYRHLFFDLDHTLWDFETNADETLRHLFDQHDLSRYGAFSVEEFIRVYSDINHGLWRLYQNGKIGQQQLRATRFPRTFLKLGLTEADSPPTLSDEFTDLLPHKTAVFPYTHEVLDYLRAKGYQLHLITNGFRDIQHLKLRASNLTDYFQEIVTSECCGHLKPDTRIFRHALERTGARAAESLMVGDNLECDVLGAYNAGLDQVYFNPEKRRHFNEVTYEISCLSELKAFL</sequence>
<dbReference type="GO" id="GO:0008253">
    <property type="term" value="F:5'-nucleotidase activity"/>
    <property type="evidence" value="ECO:0007669"/>
    <property type="project" value="InterPro"/>
</dbReference>
<dbReference type="EMBL" id="QYCN01000009">
    <property type="protein sequence ID" value="RIY11409.1"/>
    <property type="molecule type" value="Genomic_DNA"/>
</dbReference>
<dbReference type="NCBIfam" id="TIGR02254">
    <property type="entry name" value="YjjG_YfnB"/>
    <property type="match status" value="1"/>
</dbReference>
<dbReference type="RefSeq" id="WP_119655273.1">
    <property type="nucleotide sequence ID" value="NZ_QYCN01000009.1"/>
</dbReference>
<keyword evidence="2" id="KW-1185">Reference proteome</keyword>
<dbReference type="InterPro" id="IPR006439">
    <property type="entry name" value="HAD-SF_hydro_IA"/>
</dbReference>
<dbReference type="SFLD" id="SFLDG01129">
    <property type="entry name" value="C1.5:_HAD__Beta-PGM__Phosphata"/>
    <property type="match status" value="1"/>
</dbReference>
<dbReference type="InterPro" id="IPR052550">
    <property type="entry name" value="Pyrimidine_5'-ntase_YjjG"/>
</dbReference>
<dbReference type="Gene3D" id="1.10.150.240">
    <property type="entry name" value="Putative phosphatase, domain 2"/>
    <property type="match status" value="1"/>
</dbReference>
<reference evidence="1 2" key="2">
    <citation type="submission" date="2019-01" db="EMBL/GenBank/DDBJ databases">
        <title>Hymenobacter humicola sp. nov., isolated from soils in Antarctica.</title>
        <authorList>
            <person name="Sedlacek I."/>
            <person name="Holochova P."/>
            <person name="Kralova S."/>
            <person name="Pantucek R."/>
            <person name="Stankova E."/>
            <person name="Vrbovska V."/>
            <person name="Kristofova L."/>
            <person name="Svec P."/>
            <person name="Busse H.-J."/>
        </authorList>
    </citation>
    <scope>NUCLEOTIDE SEQUENCE [LARGE SCALE GENOMIC DNA]</scope>
    <source>
        <strain evidence="1 2">CCM 8852</strain>
    </source>
</reference>
<reference evidence="1 2" key="1">
    <citation type="submission" date="2018-09" db="EMBL/GenBank/DDBJ databases">
        <authorList>
            <person name="Zeman M."/>
            <person name="Pardy F."/>
        </authorList>
    </citation>
    <scope>NUCLEOTIDE SEQUENCE [LARGE SCALE GENOMIC DNA]</scope>
    <source>
        <strain evidence="1 2">CCM 8852</strain>
    </source>
</reference>
<dbReference type="SFLD" id="SFLDS00003">
    <property type="entry name" value="Haloacid_Dehalogenase"/>
    <property type="match status" value="1"/>
</dbReference>
<dbReference type="NCBIfam" id="TIGR01549">
    <property type="entry name" value="HAD-SF-IA-v1"/>
    <property type="match status" value="1"/>
</dbReference>
<dbReference type="Proteomes" id="UP000284250">
    <property type="component" value="Unassembled WGS sequence"/>
</dbReference>
<evidence type="ECO:0000313" key="2">
    <source>
        <dbReference type="Proteomes" id="UP000284250"/>
    </source>
</evidence>
<comment type="caution">
    <text evidence="1">The sequence shown here is derived from an EMBL/GenBank/DDBJ whole genome shotgun (WGS) entry which is preliminary data.</text>
</comment>
<dbReference type="PANTHER" id="PTHR47478:SF1">
    <property type="entry name" value="PYRIMIDINE 5'-NUCLEOTIDASE YJJG"/>
    <property type="match status" value="1"/>
</dbReference>
<dbReference type="InterPro" id="IPR036412">
    <property type="entry name" value="HAD-like_sf"/>
</dbReference>
<dbReference type="SUPFAM" id="SSF56784">
    <property type="entry name" value="HAD-like"/>
    <property type="match status" value="1"/>
</dbReference>
<dbReference type="PANTHER" id="PTHR47478">
    <property type="match status" value="1"/>
</dbReference>
<dbReference type="InterPro" id="IPR023214">
    <property type="entry name" value="HAD_sf"/>
</dbReference>